<dbReference type="SUPFAM" id="SSF54928">
    <property type="entry name" value="RNA-binding domain, RBD"/>
    <property type="match status" value="1"/>
</dbReference>
<dbReference type="Proteomes" id="UP001346869">
    <property type="component" value="Unassembled WGS sequence"/>
</dbReference>
<keyword evidence="1 2" id="KW-0694">RNA-binding</keyword>
<evidence type="ECO:0000256" key="2">
    <source>
        <dbReference type="PROSITE-ProRule" id="PRU00176"/>
    </source>
</evidence>
<dbReference type="PROSITE" id="PS50102">
    <property type="entry name" value="RRM"/>
    <property type="match status" value="1"/>
</dbReference>
<feature type="region of interest" description="Disordered" evidence="3">
    <location>
        <begin position="83"/>
        <end position="121"/>
    </location>
</feature>
<feature type="compositionally biased region" description="Acidic residues" evidence="3">
    <location>
        <begin position="179"/>
        <end position="200"/>
    </location>
</feature>
<dbReference type="Pfam" id="PF00076">
    <property type="entry name" value="RRM_1"/>
    <property type="match status" value="1"/>
</dbReference>
<gene>
    <name evidence="5" type="ORF">PBY51_004299</name>
</gene>
<evidence type="ECO:0000259" key="4">
    <source>
        <dbReference type="PROSITE" id="PS50102"/>
    </source>
</evidence>
<dbReference type="InterPro" id="IPR050502">
    <property type="entry name" value="Euk_RNA-bind_prot"/>
</dbReference>
<feature type="compositionally biased region" description="Polar residues" evidence="3">
    <location>
        <begin position="137"/>
        <end position="154"/>
    </location>
</feature>
<feature type="domain" description="RRM" evidence="4">
    <location>
        <begin position="2"/>
        <end position="79"/>
    </location>
</feature>
<dbReference type="GO" id="GO:0003729">
    <property type="term" value="F:mRNA binding"/>
    <property type="evidence" value="ECO:0007669"/>
    <property type="project" value="TreeGrafter"/>
</dbReference>
<evidence type="ECO:0000313" key="5">
    <source>
        <dbReference type="EMBL" id="KAK5871415.1"/>
    </source>
</evidence>
<sequence>MSRIIVKNLPNGMKEERFRSMFAAFGTVTDCTLKFTKDGKFRKFGFVGFKAEEEANKALQHFHKSFVDTSRVTVEMCKAFGDPTKAKPWSKHTQSSVPEKPSTPADTDIKKKQKKETNSTLEILEKDQGFKEFLSVHQNRSQAPTWSNDTMQQKTDPEAAVVKTPSKKKVASDDYLNFDSDESEAEEEEGEDEDGEDEDEGANKEALKSGLSDMEYLRSKVAQTEDTMEETKEKQEGG</sequence>
<dbReference type="InterPro" id="IPR000504">
    <property type="entry name" value="RRM_dom"/>
</dbReference>
<dbReference type="AlphaFoldDB" id="A0AAN7XZN5"/>
<dbReference type="GO" id="GO:0005634">
    <property type="term" value="C:nucleus"/>
    <property type="evidence" value="ECO:0007669"/>
    <property type="project" value="TreeGrafter"/>
</dbReference>
<dbReference type="InterPro" id="IPR012677">
    <property type="entry name" value="Nucleotide-bd_a/b_plait_sf"/>
</dbReference>
<comment type="caution">
    <text evidence="5">The sequence shown here is derived from an EMBL/GenBank/DDBJ whole genome shotgun (WGS) entry which is preliminary data.</text>
</comment>
<accession>A0AAN7XZN5</accession>
<organism evidence="5 6">
    <name type="scientific">Eleginops maclovinus</name>
    <name type="common">Patagonian blennie</name>
    <name type="synonym">Eleginus maclovinus</name>
    <dbReference type="NCBI Taxonomy" id="56733"/>
    <lineage>
        <taxon>Eukaryota</taxon>
        <taxon>Metazoa</taxon>
        <taxon>Chordata</taxon>
        <taxon>Craniata</taxon>
        <taxon>Vertebrata</taxon>
        <taxon>Euteleostomi</taxon>
        <taxon>Actinopterygii</taxon>
        <taxon>Neopterygii</taxon>
        <taxon>Teleostei</taxon>
        <taxon>Neoteleostei</taxon>
        <taxon>Acanthomorphata</taxon>
        <taxon>Eupercaria</taxon>
        <taxon>Perciformes</taxon>
        <taxon>Notothenioidei</taxon>
        <taxon>Eleginopidae</taxon>
        <taxon>Eleginops</taxon>
    </lineage>
</organism>
<dbReference type="FunFam" id="3.30.70.330:FF:000296">
    <property type="entry name" value="RNA binding motif protein 19"/>
    <property type="match status" value="1"/>
</dbReference>
<name>A0AAN7XZN5_ELEMC</name>
<keyword evidence="6" id="KW-1185">Reference proteome</keyword>
<dbReference type="InterPro" id="IPR035979">
    <property type="entry name" value="RBD_domain_sf"/>
</dbReference>
<evidence type="ECO:0000256" key="1">
    <source>
        <dbReference type="ARBA" id="ARBA00022884"/>
    </source>
</evidence>
<evidence type="ECO:0000313" key="6">
    <source>
        <dbReference type="Proteomes" id="UP001346869"/>
    </source>
</evidence>
<dbReference type="CDD" id="cd12564">
    <property type="entry name" value="RRM1_RBM19"/>
    <property type="match status" value="1"/>
</dbReference>
<dbReference type="PANTHER" id="PTHR48025:SF1">
    <property type="entry name" value="RRM DOMAIN-CONTAINING PROTEIN"/>
    <property type="match status" value="1"/>
</dbReference>
<feature type="region of interest" description="Disordered" evidence="3">
    <location>
        <begin position="137"/>
        <end position="238"/>
    </location>
</feature>
<dbReference type="InterPro" id="IPR034418">
    <property type="entry name" value="RMB19_RRM1"/>
</dbReference>
<dbReference type="Gene3D" id="3.30.70.330">
    <property type="match status" value="1"/>
</dbReference>
<dbReference type="SMART" id="SM00360">
    <property type="entry name" value="RRM"/>
    <property type="match status" value="1"/>
</dbReference>
<dbReference type="PANTHER" id="PTHR48025">
    <property type="entry name" value="OS02G0815200 PROTEIN"/>
    <property type="match status" value="1"/>
</dbReference>
<dbReference type="EMBL" id="JAUZQC010000005">
    <property type="protein sequence ID" value="KAK5871415.1"/>
    <property type="molecule type" value="Genomic_DNA"/>
</dbReference>
<feature type="compositionally biased region" description="Basic and acidic residues" evidence="3">
    <location>
        <begin position="229"/>
        <end position="238"/>
    </location>
</feature>
<protein>
    <recommendedName>
        <fullName evidence="4">RRM domain-containing protein</fullName>
    </recommendedName>
</protein>
<proteinExistence type="predicted"/>
<reference evidence="5 6" key="1">
    <citation type="journal article" date="2023" name="Genes (Basel)">
        <title>Chromosome-Level Genome Assembly and Circadian Gene Repertoire of the Patagonia Blennie Eleginops maclovinus-The Closest Ancestral Proxy of Antarctic Cryonotothenioids.</title>
        <authorList>
            <person name="Cheng C.C."/>
            <person name="Rivera-Colon A.G."/>
            <person name="Minhas B.F."/>
            <person name="Wilson L."/>
            <person name="Rayamajhi N."/>
            <person name="Vargas-Chacoff L."/>
            <person name="Catchen J.M."/>
        </authorList>
    </citation>
    <scope>NUCLEOTIDE SEQUENCE [LARGE SCALE GENOMIC DNA]</scope>
    <source>
        <strain evidence="5">JMC-PN-2008</strain>
    </source>
</reference>
<evidence type="ECO:0000256" key="3">
    <source>
        <dbReference type="SAM" id="MobiDB-lite"/>
    </source>
</evidence>
<reference evidence="5 6" key="2">
    <citation type="journal article" date="2023" name="Mol. Biol. Evol.">
        <title>Genomics of Secondarily Temperate Adaptation in the Only Non-Antarctic Icefish.</title>
        <authorList>
            <person name="Rivera-Colon A.G."/>
            <person name="Rayamajhi N."/>
            <person name="Minhas B.F."/>
            <person name="Madrigal G."/>
            <person name="Bilyk K.T."/>
            <person name="Yoon V."/>
            <person name="Hune M."/>
            <person name="Gregory S."/>
            <person name="Cheng C.H.C."/>
            <person name="Catchen J.M."/>
        </authorList>
    </citation>
    <scope>NUCLEOTIDE SEQUENCE [LARGE SCALE GENOMIC DNA]</scope>
    <source>
        <strain evidence="5">JMC-PN-2008</strain>
    </source>
</reference>